<dbReference type="EMBL" id="PIPM01000021">
    <property type="protein sequence ID" value="RUO27479.1"/>
    <property type="molecule type" value="Genomic_DNA"/>
</dbReference>
<feature type="transmembrane region" description="Helical" evidence="1">
    <location>
        <begin position="68"/>
        <end position="84"/>
    </location>
</feature>
<evidence type="ECO:0000256" key="1">
    <source>
        <dbReference type="SAM" id="Phobius"/>
    </source>
</evidence>
<proteinExistence type="predicted"/>
<dbReference type="GO" id="GO:0015097">
    <property type="term" value="F:mercury ion transmembrane transporter activity"/>
    <property type="evidence" value="ECO:0007669"/>
    <property type="project" value="InterPro"/>
</dbReference>
<name>A0A432WC78_9GAMM</name>
<dbReference type="OrthoDB" id="5513249at2"/>
<sequence length="149" mass="16371">MHHKPLDKAGIIIAVLCALHCLLVPVVLPTLALVGLSFLGFEIFERIILSISLLVGGVAVIMGMRHHASWTPLWFLILGGVMYFNKNVFGHQVEPLLILTGATFIVIAHTLNLHLCRVKNRNKACEQVEAEQQEVEARPASSATKESTI</sequence>
<feature type="transmembrane region" description="Helical" evidence="1">
    <location>
        <begin position="43"/>
        <end position="61"/>
    </location>
</feature>
<keyword evidence="1" id="KW-1133">Transmembrane helix</keyword>
<feature type="transmembrane region" description="Helical" evidence="1">
    <location>
        <begin position="96"/>
        <end position="115"/>
    </location>
</feature>
<dbReference type="Proteomes" id="UP000288405">
    <property type="component" value="Unassembled WGS sequence"/>
</dbReference>
<keyword evidence="3" id="KW-1185">Reference proteome</keyword>
<feature type="transmembrane region" description="Helical" evidence="1">
    <location>
        <begin position="12"/>
        <end position="37"/>
    </location>
</feature>
<dbReference type="AlphaFoldDB" id="A0A432WC78"/>
<gene>
    <name evidence="2" type="ORF">CWE11_11575</name>
</gene>
<evidence type="ECO:0000313" key="2">
    <source>
        <dbReference type="EMBL" id="RUO27479.1"/>
    </source>
</evidence>
<protein>
    <submittedName>
        <fullName evidence="2">MerC domain-containing protein</fullName>
    </submittedName>
</protein>
<comment type="caution">
    <text evidence="2">The sequence shown here is derived from an EMBL/GenBank/DDBJ whole genome shotgun (WGS) entry which is preliminary data.</text>
</comment>
<accession>A0A432WC78</accession>
<dbReference type="GO" id="GO:0016020">
    <property type="term" value="C:membrane"/>
    <property type="evidence" value="ECO:0007669"/>
    <property type="project" value="InterPro"/>
</dbReference>
<keyword evidence="1" id="KW-0812">Transmembrane</keyword>
<keyword evidence="1" id="KW-0472">Membrane</keyword>
<reference evidence="2 3" key="1">
    <citation type="journal article" date="2011" name="Front. Microbiol.">
        <title>Genomic signatures of strain selection and enhancement in Bacillus atrophaeus var. globigii, a historical biowarfare simulant.</title>
        <authorList>
            <person name="Gibbons H.S."/>
            <person name="Broomall S.M."/>
            <person name="McNew L.A."/>
            <person name="Daligault H."/>
            <person name="Chapman C."/>
            <person name="Bruce D."/>
            <person name="Karavis M."/>
            <person name="Krepps M."/>
            <person name="McGregor P.A."/>
            <person name="Hong C."/>
            <person name="Park K.H."/>
            <person name="Akmal A."/>
            <person name="Feldman A."/>
            <person name="Lin J.S."/>
            <person name="Chang W.E."/>
            <person name="Higgs B.W."/>
            <person name="Demirev P."/>
            <person name="Lindquist J."/>
            <person name="Liem A."/>
            <person name="Fochler E."/>
            <person name="Read T.D."/>
            <person name="Tapia R."/>
            <person name="Johnson S."/>
            <person name="Bishop-Lilly K.A."/>
            <person name="Detter C."/>
            <person name="Han C."/>
            <person name="Sozhamannan S."/>
            <person name="Rosenzweig C.N."/>
            <person name="Skowronski E.W."/>
        </authorList>
    </citation>
    <scope>NUCLEOTIDE SEQUENCE [LARGE SCALE GENOMIC DNA]</scope>
    <source>
        <strain evidence="2 3">GYP-17</strain>
    </source>
</reference>
<organism evidence="2 3">
    <name type="scientific">Aliidiomarina sanyensis</name>
    <dbReference type="NCBI Taxonomy" id="1249555"/>
    <lineage>
        <taxon>Bacteria</taxon>
        <taxon>Pseudomonadati</taxon>
        <taxon>Pseudomonadota</taxon>
        <taxon>Gammaproteobacteria</taxon>
        <taxon>Alteromonadales</taxon>
        <taxon>Idiomarinaceae</taxon>
        <taxon>Aliidiomarina</taxon>
    </lineage>
</organism>
<evidence type="ECO:0000313" key="3">
    <source>
        <dbReference type="Proteomes" id="UP000288405"/>
    </source>
</evidence>
<dbReference type="RefSeq" id="WP_126777784.1">
    <property type="nucleotide sequence ID" value="NZ_PIPM01000021.1"/>
</dbReference>
<dbReference type="InterPro" id="IPR004891">
    <property type="entry name" value="Mercury-R_MerC"/>
</dbReference>
<dbReference type="Pfam" id="PF03203">
    <property type="entry name" value="MerC"/>
    <property type="match status" value="1"/>
</dbReference>